<dbReference type="AlphaFoldDB" id="A0A0H1RCZ6"/>
<accession>A0A0H1RCZ6</accession>
<evidence type="ECO:0000256" key="1">
    <source>
        <dbReference type="SAM" id="MobiDB-lite"/>
    </source>
</evidence>
<dbReference type="OrthoDB" id="8000572at2"/>
<reference evidence="2 3" key="1">
    <citation type="submission" date="2015-05" db="EMBL/GenBank/DDBJ databases">
        <title>Draft genome sequence of Microvirga vignae strain BR3299, a novel nitrogen fixing bacteria isolated from Brazil semi-aired region.</title>
        <authorList>
            <person name="Zilli J.E."/>
            <person name="Passos S.R."/>
            <person name="Leite J."/>
            <person name="Baldani J.I."/>
            <person name="Xavier G.R."/>
            <person name="Rumjaneck N.G."/>
            <person name="Simoes-Araujo J.L."/>
        </authorList>
    </citation>
    <scope>NUCLEOTIDE SEQUENCE [LARGE SCALE GENOMIC DNA]</scope>
    <source>
        <strain evidence="2 3">BR3299</strain>
    </source>
</reference>
<sequence>MQDAWARSPGVVIAFPDAADRPQRPHINVGEPRGEILLFTGVRYERPEPSPGPSRPYANSRPGRRRS</sequence>
<dbReference type="RefSeq" id="WP_047189552.1">
    <property type="nucleotide sequence ID" value="NZ_LCYG01000032.1"/>
</dbReference>
<organism evidence="2 3">
    <name type="scientific">Microvirga vignae</name>
    <dbReference type="NCBI Taxonomy" id="1225564"/>
    <lineage>
        <taxon>Bacteria</taxon>
        <taxon>Pseudomonadati</taxon>
        <taxon>Pseudomonadota</taxon>
        <taxon>Alphaproteobacteria</taxon>
        <taxon>Hyphomicrobiales</taxon>
        <taxon>Methylobacteriaceae</taxon>
        <taxon>Microvirga</taxon>
    </lineage>
</organism>
<feature type="region of interest" description="Disordered" evidence="1">
    <location>
        <begin position="43"/>
        <end position="67"/>
    </location>
</feature>
<evidence type="ECO:0000313" key="2">
    <source>
        <dbReference type="EMBL" id="KLK92731.1"/>
    </source>
</evidence>
<gene>
    <name evidence="2" type="ORF">AA309_13815</name>
</gene>
<dbReference type="Proteomes" id="UP000035489">
    <property type="component" value="Unassembled WGS sequence"/>
</dbReference>
<keyword evidence="3" id="KW-1185">Reference proteome</keyword>
<name>A0A0H1RCZ6_9HYPH</name>
<protein>
    <submittedName>
        <fullName evidence="2">Uncharacterized protein</fullName>
    </submittedName>
</protein>
<dbReference type="EMBL" id="LCYG01000032">
    <property type="protein sequence ID" value="KLK92731.1"/>
    <property type="molecule type" value="Genomic_DNA"/>
</dbReference>
<proteinExistence type="predicted"/>
<comment type="caution">
    <text evidence="2">The sequence shown here is derived from an EMBL/GenBank/DDBJ whole genome shotgun (WGS) entry which is preliminary data.</text>
</comment>
<dbReference type="PATRIC" id="fig|1225564.3.peg.3620"/>
<evidence type="ECO:0000313" key="3">
    <source>
        <dbReference type="Proteomes" id="UP000035489"/>
    </source>
</evidence>